<accession>A0A1T2X2G2</accession>
<comment type="caution">
    <text evidence="2">The sequence shown here is derived from an EMBL/GenBank/DDBJ whole genome shotgun (WGS) entry which is preliminary data.</text>
</comment>
<reference evidence="2 3" key="1">
    <citation type="submission" date="2017-01" db="EMBL/GenBank/DDBJ databases">
        <title>Genome analysis of Paenibacillus selenitrireducens ES3-24.</title>
        <authorList>
            <person name="Xu D."/>
            <person name="Yao R."/>
            <person name="Zheng S."/>
        </authorList>
    </citation>
    <scope>NUCLEOTIDE SEQUENCE [LARGE SCALE GENOMIC DNA]</scope>
    <source>
        <strain evidence="2 3">ES3-24</strain>
    </source>
</reference>
<evidence type="ECO:0000259" key="1">
    <source>
        <dbReference type="Pfam" id="PF01050"/>
    </source>
</evidence>
<sequence length="137" mass="15967">MVKGLEARVNPMHEEVRAWGRYRVLDMKQEDSGHLVITGKYFLKPRCNIEYQCNRRRSKVWVITFGEGEYIHNEKRRRVRAGDVLQIPPGNRHSIRGITEVEWVEIQAGMGNTEEDEIQLLITWGEIVQQCGGAYLQ</sequence>
<dbReference type="RefSeq" id="WP_078501973.1">
    <property type="nucleotide sequence ID" value="NZ_MSZX01000012.1"/>
</dbReference>
<dbReference type="AlphaFoldDB" id="A0A1T2X2G2"/>
<dbReference type="Gene3D" id="2.60.120.10">
    <property type="entry name" value="Jelly Rolls"/>
    <property type="match status" value="1"/>
</dbReference>
<evidence type="ECO:0000313" key="2">
    <source>
        <dbReference type="EMBL" id="OPA74054.1"/>
    </source>
</evidence>
<gene>
    <name evidence="2" type="ORF">BVG16_25210</name>
</gene>
<dbReference type="STRING" id="1324314.BVG16_25210"/>
<dbReference type="OrthoDB" id="9797047at2"/>
<dbReference type="Pfam" id="PF01050">
    <property type="entry name" value="MannoseP_isomer"/>
    <property type="match status" value="1"/>
</dbReference>
<dbReference type="SUPFAM" id="SSF51182">
    <property type="entry name" value="RmlC-like cupins"/>
    <property type="match status" value="1"/>
</dbReference>
<evidence type="ECO:0000313" key="3">
    <source>
        <dbReference type="Proteomes" id="UP000190188"/>
    </source>
</evidence>
<dbReference type="InterPro" id="IPR014710">
    <property type="entry name" value="RmlC-like_jellyroll"/>
</dbReference>
<protein>
    <recommendedName>
        <fullName evidence="1">Mannose-6-phosphate isomerase type II C-terminal domain-containing protein</fullName>
    </recommendedName>
</protein>
<name>A0A1T2X2G2_9BACL</name>
<dbReference type="InterPro" id="IPR001538">
    <property type="entry name" value="Man6P_isomerase-2_C"/>
</dbReference>
<dbReference type="Proteomes" id="UP000190188">
    <property type="component" value="Unassembled WGS sequence"/>
</dbReference>
<dbReference type="GO" id="GO:0016779">
    <property type="term" value="F:nucleotidyltransferase activity"/>
    <property type="evidence" value="ECO:0007669"/>
    <property type="project" value="InterPro"/>
</dbReference>
<dbReference type="EMBL" id="MSZX01000012">
    <property type="protein sequence ID" value="OPA74054.1"/>
    <property type="molecule type" value="Genomic_DNA"/>
</dbReference>
<dbReference type="GO" id="GO:0005976">
    <property type="term" value="P:polysaccharide metabolic process"/>
    <property type="evidence" value="ECO:0007669"/>
    <property type="project" value="InterPro"/>
</dbReference>
<proteinExistence type="predicted"/>
<feature type="domain" description="Mannose-6-phosphate isomerase type II C-terminal" evidence="1">
    <location>
        <begin position="12"/>
        <end position="118"/>
    </location>
</feature>
<dbReference type="InterPro" id="IPR011051">
    <property type="entry name" value="RmlC_Cupin_sf"/>
</dbReference>
<organism evidence="2 3">
    <name type="scientific">Paenibacillus selenitireducens</name>
    <dbReference type="NCBI Taxonomy" id="1324314"/>
    <lineage>
        <taxon>Bacteria</taxon>
        <taxon>Bacillati</taxon>
        <taxon>Bacillota</taxon>
        <taxon>Bacilli</taxon>
        <taxon>Bacillales</taxon>
        <taxon>Paenibacillaceae</taxon>
        <taxon>Paenibacillus</taxon>
    </lineage>
</organism>
<keyword evidence="3" id="KW-1185">Reference proteome</keyword>